<dbReference type="PRINTS" id="PR01625">
    <property type="entry name" value="GSTRNSFRASEO"/>
</dbReference>
<dbReference type="Pfam" id="PF13410">
    <property type="entry name" value="GST_C_2"/>
    <property type="match status" value="1"/>
</dbReference>
<evidence type="ECO:0000259" key="3">
    <source>
        <dbReference type="PROSITE" id="PS50405"/>
    </source>
</evidence>
<evidence type="ECO:0000259" key="2">
    <source>
        <dbReference type="PROSITE" id="PS50404"/>
    </source>
</evidence>
<dbReference type="SFLD" id="SFLDG00358">
    <property type="entry name" value="Main_(cytGST)"/>
    <property type="match status" value="1"/>
</dbReference>
<dbReference type="SUPFAM" id="SSF47616">
    <property type="entry name" value="GST C-terminal domain-like"/>
    <property type="match status" value="1"/>
</dbReference>
<dbReference type="AlphaFoldDB" id="A0A067NRW7"/>
<dbReference type="STRING" id="1137138.A0A067NRW7"/>
<sequence>MPETLTLYTAKICPYAHRTELALEEAHADYTRYEIDLSNKPEWYAPRVNPASKVPAIAYGGPKTAPDQPSPESEKIAESLVLLEFIADLYPDSNLLPKDPVLRAKARFFIDAFSTKVSPFYMAFVARGEPFENLLKGIEALQSLLPPEGKGPFALGSQFSIADAAVLPFIARLYVILKNDIGGFAKGVGPASFKILQEDEKYKRFKSYVEALFERESFKKTFHEDVIAEVYQKRFGRQE</sequence>
<dbReference type="GO" id="GO:0005737">
    <property type="term" value="C:cytoplasm"/>
    <property type="evidence" value="ECO:0007669"/>
    <property type="project" value="InterPro"/>
</dbReference>
<dbReference type="GO" id="GO:0045174">
    <property type="term" value="F:glutathione dehydrogenase (ascorbate) activity"/>
    <property type="evidence" value="ECO:0007669"/>
    <property type="project" value="UniProtKB-ARBA"/>
</dbReference>
<evidence type="ECO:0000313" key="4">
    <source>
        <dbReference type="EMBL" id="KDQ26351.1"/>
    </source>
</evidence>
<proteinExistence type="predicted"/>
<organism evidence="4 5">
    <name type="scientific">Pleurotus ostreatus (strain PC15)</name>
    <name type="common">Oyster mushroom</name>
    <dbReference type="NCBI Taxonomy" id="1137138"/>
    <lineage>
        <taxon>Eukaryota</taxon>
        <taxon>Fungi</taxon>
        <taxon>Dikarya</taxon>
        <taxon>Basidiomycota</taxon>
        <taxon>Agaricomycotina</taxon>
        <taxon>Agaricomycetes</taxon>
        <taxon>Agaricomycetidae</taxon>
        <taxon>Agaricales</taxon>
        <taxon>Pleurotineae</taxon>
        <taxon>Pleurotaceae</taxon>
        <taxon>Pleurotus</taxon>
    </lineage>
</organism>
<reference evidence="5" key="1">
    <citation type="journal article" date="2014" name="Proc. Natl. Acad. Sci. U.S.A.">
        <title>Extensive sampling of basidiomycete genomes demonstrates inadequacy of the white-rot/brown-rot paradigm for wood decay fungi.</title>
        <authorList>
            <person name="Riley R."/>
            <person name="Salamov A.A."/>
            <person name="Brown D.W."/>
            <person name="Nagy L.G."/>
            <person name="Floudas D."/>
            <person name="Held B.W."/>
            <person name="Levasseur A."/>
            <person name="Lombard V."/>
            <person name="Morin E."/>
            <person name="Otillar R."/>
            <person name="Lindquist E.A."/>
            <person name="Sun H."/>
            <person name="LaButti K.M."/>
            <person name="Schmutz J."/>
            <person name="Jabbour D."/>
            <person name="Luo H."/>
            <person name="Baker S.E."/>
            <person name="Pisabarro A.G."/>
            <person name="Walton J.D."/>
            <person name="Blanchette R.A."/>
            <person name="Henrissat B."/>
            <person name="Martin F."/>
            <person name="Cullen D."/>
            <person name="Hibbett D.S."/>
            <person name="Grigoriev I.V."/>
        </authorList>
    </citation>
    <scope>NUCLEOTIDE SEQUENCE [LARGE SCALE GENOMIC DNA]</scope>
    <source>
        <strain evidence="5">PC15</strain>
    </source>
</reference>
<evidence type="ECO:0008006" key="6">
    <source>
        <dbReference type="Google" id="ProtNLM"/>
    </source>
</evidence>
<name>A0A067NRW7_PLEO1</name>
<feature type="domain" description="GST C-terminal" evidence="3">
    <location>
        <begin position="99"/>
        <end position="239"/>
    </location>
</feature>
<dbReference type="InterPro" id="IPR005442">
    <property type="entry name" value="GST_omega"/>
</dbReference>
<evidence type="ECO:0000256" key="1">
    <source>
        <dbReference type="ARBA" id="ARBA00023002"/>
    </source>
</evidence>
<dbReference type="Proteomes" id="UP000027073">
    <property type="component" value="Unassembled WGS sequence"/>
</dbReference>
<dbReference type="InterPro" id="IPR010987">
    <property type="entry name" value="Glutathione-S-Trfase_C-like"/>
</dbReference>
<dbReference type="SUPFAM" id="SSF52833">
    <property type="entry name" value="Thioredoxin-like"/>
    <property type="match status" value="1"/>
</dbReference>
<feature type="domain" description="GST N-terminal" evidence="2">
    <location>
        <begin position="3"/>
        <end position="94"/>
    </location>
</feature>
<dbReference type="Gene3D" id="1.20.1050.10">
    <property type="match status" value="1"/>
</dbReference>
<dbReference type="EMBL" id="KL198009">
    <property type="protein sequence ID" value="KDQ26351.1"/>
    <property type="molecule type" value="Genomic_DNA"/>
</dbReference>
<dbReference type="Gene3D" id="3.40.30.10">
    <property type="entry name" value="Glutaredoxin"/>
    <property type="match status" value="1"/>
</dbReference>
<dbReference type="InParanoid" id="A0A067NRW7"/>
<dbReference type="InterPro" id="IPR036249">
    <property type="entry name" value="Thioredoxin-like_sf"/>
</dbReference>
<dbReference type="SFLD" id="SFLDS00019">
    <property type="entry name" value="Glutathione_Transferase_(cytos"/>
    <property type="match status" value="1"/>
</dbReference>
<dbReference type="VEuPathDB" id="FungiDB:PLEOSDRAFT_1105254"/>
<dbReference type="Pfam" id="PF13409">
    <property type="entry name" value="GST_N_2"/>
    <property type="match status" value="1"/>
</dbReference>
<dbReference type="CDD" id="cd00570">
    <property type="entry name" value="GST_N_family"/>
    <property type="match status" value="1"/>
</dbReference>
<dbReference type="InterPro" id="IPR050983">
    <property type="entry name" value="GST_Omega/HSP26"/>
</dbReference>
<dbReference type="InterPro" id="IPR004045">
    <property type="entry name" value="Glutathione_S-Trfase_N"/>
</dbReference>
<dbReference type="PROSITE" id="PS50404">
    <property type="entry name" value="GST_NTER"/>
    <property type="match status" value="1"/>
</dbReference>
<evidence type="ECO:0000313" key="5">
    <source>
        <dbReference type="Proteomes" id="UP000027073"/>
    </source>
</evidence>
<dbReference type="PANTHER" id="PTHR43968:SF6">
    <property type="entry name" value="GLUTATHIONE S-TRANSFERASE OMEGA"/>
    <property type="match status" value="1"/>
</dbReference>
<dbReference type="PANTHER" id="PTHR43968">
    <property type="match status" value="1"/>
</dbReference>
<keyword evidence="1" id="KW-0560">Oxidoreductase</keyword>
<dbReference type="InterPro" id="IPR036282">
    <property type="entry name" value="Glutathione-S-Trfase_C_sf"/>
</dbReference>
<dbReference type="GO" id="GO:0004364">
    <property type="term" value="F:glutathione transferase activity"/>
    <property type="evidence" value="ECO:0007669"/>
    <property type="project" value="InterPro"/>
</dbReference>
<dbReference type="OrthoDB" id="202840at2759"/>
<protein>
    <recommendedName>
        <fullName evidence="6">GST N-terminal domain-containing protein</fullName>
    </recommendedName>
</protein>
<dbReference type="HOGENOM" id="CLU_066075_0_0_1"/>
<dbReference type="PROSITE" id="PS50405">
    <property type="entry name" value="GST_CTER"/>
    <property type="match status" value="1"/>
</dbReference>
<dbReference type="InterPro" id="IPR040079">
    <property type="entry name" value="Glutathione_S-Trfase"/>
</dbReference>
<accession>A0A067NRW7</accession>
<gene>
    <name evidence="4" type="ORF">PLEOSDRAFT_1105254</name>
</gene>